<keyword evidence="4" id="KW-1185">Reference proteome</keyword>
<evidence type="ECO:0000313" key="4">
    <source>
        <dbReference type="Proteomes" id="UP000028702"/>
    </source>
</evidence>
<comment type="similarity">
    <text evidence="1 2">Belongs to the arylamine N-acetyltransferase family.</text>
</comment>
<dbReference type="Pfam" id="PF00797">
    <property type="entry name" value="Acetyltransf_2"/>
    <property type="match status" value="1"/>
</dbReference>
<dbReference type="STRING" id="1333998.M2A_0793"/>
<evidence type="ECO:0000256" key="2">
    <source>
        <dbReference type="RuleBase" id="RU003452"/>
    </source>
</evidence>
<dbReference type="SUPFAM" id="SSF54001">
    <property type="entry name" value="Cysteine proteinases"/>
    <property type="match status" value="1"/>
</dbReference>
<reference evidence="3 4" key="1">
    <citation type="submission" date="2014-07" db="EMBL/GenBank/DDBJ databases">
        <title>Tepidicaulis marinum gen. nov., sp. nov., a novel marine bacterium denitrifying nitrate to nitrous oxide strictly under microaerobic conditions.</title>
        <authorList>
            <person name="Takeuchi M."/>
            <person name="Yamagishi T."/>
            <person name="Kamagata Y."/>
            <person name="Oshima K."/>
            <person name="Hattori M."/>
            <person name="Katayama T."/>
            <person name="Hanada S."/>
            <person name="Tamaki H."/>
            <person name="Marumo K."/>
            <person name="Maeda H."/>
            <person name="Nedachi M."/>
            <person name="Iwasaki W."/>
            <person name="Suwa Y."/>
            <person name="Sakata S."/>
        </authorList>
    </citation>
    <scope>NUCLEOTIDE SEQUENCE [LARGE SCALE GENOMIC DNA]</scope>
    <source>
        <strain evidence="3 4">MA2</strain>
    </source>
</reference>
<proteinExistence type="inferred from homology"/>
<dbReference type="Proteomes" id="UP000028702">
    <property type="component" value="Unassembled WGS sequence"/>
</dbReference>
<dbReference type="Gene3D" id="3.30.2140.10">
    <property type="entry name" value="Arylamine N-acetyltransferase"/>
    <property type="match status" value="1"/>
</dbReference>
<dbReference type="EMBL" id="BBIO01000003">
    <property type="protein sequence ID" value="GAK44294.1"/>
    <property type="molecule type" value="Genomic_DNA"/>
</dbReference>
<dbReference type="InterPro" id="IPR038765">
    <property type="entry name" value="Papain-like_cys_pep_sf"/>
</dbReference>
<dbReference type="PANTHER" id="PTHR11786">
    <property type="entry name" value="N-HYDROXYARYLAMINE O-ACETYLTRANSFERASE"/>
    <property type="match status" value="1"/>
</dbReference>
<protein>
    <submittedName>
        <fullName evidence="3">Arylamine N-acetyltransferase</fullName>
    </submittedName>
</protein>
<dbReference type="GO" id="GO:0016407">
    <property type="term" value="F:acetyltransferase activity"/>
    <property type="evidence" value="ECO:0007669"/>
    <property type="project" value="InterPro"/>
</dbReference>
<dbReference type="Gene3D" id="2.40.128.150">
    <property type="entry name" value="Cysteine proteinases"/>
    <property type="match status" value="1"/>
</dbReference>
<evidence type="ECO:0000313" key="3">
    <source>
        <dbReference type="EMBL" id="GAK44294.1"/>
    </source>
</evidence>
<dbReference type="AlphaFoldDB" id="A0A081B8C6"/>
<dbReference type="eggNOG" id="COG2162">
    <property type="taxonomic scope" value="Bacteria"/>
</dbReference>
<dbReference type="PRINTS" id="PR01543">
    <property type="entry name" value="ANATRNSFRASE"/>
</dbReference>
<keyword evidence="3" id="KW-0808">Transferase</keyword>
<comment type="caution">
    <text evidence="3">The sequence shown here is derived from an EMBL/GenBank/DDBJ whole genome shotgun (WGS) entry which is preliminary data.</text>
</comment>
<dbReference type="InterPro" id="IPR001447">
    <property type="entry name" value="Arylamine_N-AcTrfase"/>
</dbReference>
<dbReference type="RefSeq" id="WP_045443737.1">
    <property type="nucleotide sequence ID" value="NZ_BBIO01000003.1"/>
</dbReference>
<evidence type="ECO:0000256" key="1">
    <source>
        <dbReference type="ARBA" id="ARBA00006547"/>
    </source>
</evidence>
<gene>
    <name evidence="3" type="ORF">M2A_0793</name>
</gene>
<accession>A0A081B8C6</accession>
<dbReference type="PANTHER" id="PTHR11786:SF0">
    <property type="entry name" value="ARYLAMINE N-ACETYLTRANSFERASE 4-RELATED"/>
    <property type="match status" value="1"/>
</dbReference>
<organism evidence="3 4">
    <name type="scientific">Tepidicaulis marinus</name>
    <dbReference type="NCBI Taxonomy" id="1333998"/>
    <lineage>
        <taxon>Bacteria</taxon>
        <taxon>Pseudomonadati</taxon>
        <taxon>Pseudomonadota</taxon>
        <taxon>Alphaproteobacteria</taxon>
        <taxon>Hyphomicrobiales</taxon>
        <taxon>Parvibaculaceae</taxon>
        <taxon>Tepidicaulis</taxon>
    </lineage>
</organism>
<name>A0A081B8C6_9HYPH</name>
<sequence length="285" mass="31286">MSAQANPPLPEETPIDLDAYFARIGYQGPRQPDLETLSGIQFAQATSVPFENLNILFGRGIALDPESLQRKIVRERRGGYCFEQNGLLLRVLRQLGFKAEGLIGRVRWMQPAGAPPTGLTHMLIRVHLPEGPYLVDAGFGGIRQTVPLKLVPGLVQKTSHEDFRLVEEGSSLLLQADLGGRWGDICAFGLETAAGADYELGNWFTSTHPSSLFVNYLIAERPAPGLRKMLFNDMLTVRVVGKEPETHMLSSAEEIAAALDEHFDLPVAQDKVPVLEKFVGLTASL</sequence>